<proteinExistence type="predicted"/>
<dbReference type="STRING" id="101127.A0A1X2GCJ5"/>
<keyword evidence="3" id="KW-1185">Reference proteome</keyword>
<dbReference type="Gene3D" id="3.40.50.720">
    <property type="entry name" value="NAD(P)-binding Rossmann-like Domain"/>
    <property type="match status" value="1"/>
</dbReference>
<evidence type="ECO:0000259" key="1">
    <source>
        <dbReference type="Pfam" id="PF05368"/>
    </source>
</evidence>
<organism evidence="2 3">
    <name type="scientific">Hesseltinella vesiculosa</name>
    <dbReference type="NCBI Taxonomy" id="101127"/>
    <lineage>
        <taxon>Eukaryota</taxon>
        <taxon>Fungi</taxon>
        <taxon>Fungi incertae sedis</taxon>
        <taxon>Mucoromycota</taxon>
        <taxon>Mucoromycotina</taxon>
        <taxon>Mucoromycetes</taxon>
        <taxon>Mucorales</taxon>
        <taxon>Cunninghamellaceae</taxon>
        <taxon>Hesseltinella</taxon>
    </lineage>
</organism>
<dbReference type="Proteomes" id="UP000242146">
    <property type="component" value="Unassembled WGS sequence"/>
</dbReference>
<dbReference type="InterPro" id="IPR036291">
    <property type="entry name" value="NAD(P)-bd_dom_sf"/>
</dbReference>
<dbReference type="Pfam" id="PF05368">
    <property type="entry name" value="NmrA"/>
    <property type="match status" value="1"/>
</dbReference>
<sequence length="294" mass="31884">MTSEKVFVVGGTGNVGKQTVRALLASNVPVTLFARNPAKVKELFGDSDLVSVVQGDLDEDLTPIKQGIVGHTRAFLLCAPEDMAATKGTIAQYAFEAGVKQIVDISSISAGFAWRANLIGYNHFLAEKRMVEEIPRPKGAHVVTLRPSRFMSNAILYDRPHGNVLRDVVAADQTQSWISPNDIGALAALILQDDINKHGDGVYDLIGDVVTVEQRRAIFESVLGQPITYERITATEKFNTLNKFVAHLLPFPAIVSLATLVDAPAEPSLSLPILLGREPETLEQFISSNKAALQ</sequence>
<dbReference type="SUPFAM" id="SSF51735">
    <property type="entry name" value="NAD(P)-binding Rossmann-fold domains"/>
    <property type="match status" value="1"/>
</dbReference>
<accession>A0A1X2GCJ5</accession>
<evidence type="ECO:0000313" key="3">
    <source>
        <dbReference type="Proteomes" id="UP000242146"/>
    </source>
</evidence>
<reference evidence="2 3" key="1">
    <citation type="submission" date="2016-07" db="EMBL/GenBank/DDBJ databases">
        <title>Pervasive Adenine N6-methylation of Active Genes in Fungi.</title>
        <authorList>
            <consortium name="DOE Joint Genome Institute"/>
            <person name="Mondo S.J."/>
            <person name="Dannebaum R.O."/>
            <person name="Kuo R.C."/>
            <person name="Labutti K."/>
            <person name="Haridas S."/>
            <person name="Kuo A."/>
            <person name="Salamov A."/>
            <person name="Ahrendt S.R."/>
            <person name="Lipzen A."/>
            <person name="Sullivan W."/>
            <person name="Andreopoulos W.B."/>
            <person name="Clum A."/>
            <person name="Lindquist E."/>
            <person name="Daum C."/>
            <person name="Ramamoorthy G.K."/>
            <person name="Gryganskyi A."/>
            <person name="Culley D."/>
            <person name="Magnuson J.K."/>
            <person name="James T.Y."/>
            <person name="O'Malley M.A."/>
            <person name="Stajich J.E."/>
            <person name="Spatafora J.W."/>
            <person name="Visel A."/>
            <person name="Grigoriev I.V."/>
        </authorList>
    </citation>
    <scope>NUCLEOTIDE SEQUENCE [LARGE SCALE GENOMIC DNA]</scope>
    <source>
        <strain evidence="2 3">NRRL 3301</strain>
    </source>
</reference>
<dbReference type="OrthoDB" id="10254221at2759"/>
<name>A0A1X2GCJ5_9FUNG</name>
<dbReference type="PANTHER" id="PTHR43162:SF1">
    <property type="entry name" value="PRESTALK A DIFFERENTIATION PROTEIN A"/>
    <property type="match status" value="1"/>
</dbReference>
<comment type="caution">
    <text evidence="2">The sequence shown here is derived from an EMBL/GenBank/DDBJ whole genome shotgun (WGS) entry which is preliminary data.</text>
</comment>
<dbReference type="InterPro" id="IPR008030">
    <property type="entry name" value="NmrA-like"/>
</dbReference>
<protein>
    <submittedName>
        <fullName evidence="2">NAD(P)-binding protein</fullName>
    </submittedName>
</protein>
<dbReference type="AlphaFoldDB" id="A0A1X2GCJ5"/>
<gene>
    <name evidence="2" type="ORF">DM01DRAFT_1337741</name>
</gene>
<feature type="domain" description="NmrA-like" evidence="1">
    <location>
        <begin position="3"/>
        <end position="261"/>
    </location>
</feature>
<dbReference type="PANTHER" id="PTHR43162">
    <property type="match status" value="1"/>
</dbReference>
<evidence type="ECO:0000313" key="2">
    <source>
        <dbReference type="EMBL" id="ORX50584.1"/>
    </source>
</evidence>
<dbReference type="InterPro" id="IPR051604">
    <property type="entry name" value="Ergot_Alk_Oxidoreductase"/>
</dbReference>
<dbReference type="EMBL" id="MCGT01000023">
    <property type="protein sequence ID" value="ORX50584.1"/>
    <property type="molecule type" value="Genomic_DNA"/>
</dbReference>